<dbReference type="RefSeq" id="WP_108171329.1">
    <property type="nucleotide sequence ID" value="NZ_QBKQ01000002.1"/>
</dbReference>
<sequence>MKKILLLALVLLFSLNGFAQLSADEVEYIQSIFGMEKRAAIEEMLDPDENADSFWKLYDQYELERKDLGKNRIDLLEKYAENYESMSNEDVDNLIKESMDLSMKTDKLINKYYKKIKNEVGSVPAAQFYQIEHYLLSEIRAAILGEMDLIEAVKQ</sequence>
<feature type="chain" id="PRO_5015760898" evidence="1">
    <location>
        <begin position="20"/>
        <end position="155"/>
    </location>
</feature>
<evidence type="ECO:0000256" key="1">
    <source>
        <dbReference type="SAM" id="SignalP"/>
    </source>
</evidence>
<feature type="signal peptide" evidence="1">
    <location>
        <begin position="1"/>
        <end position="19"/>
    </location>
</feature>
<evidence type="ECO:0000313" key="3">
    <source>
        <dbReference type="Proteomes" id="UP000244174"/>
    </source>
</evidence>
<dbReference type="EMBL" id="QBKQ01000002">
    <property type="protein sequence ID" value="PTX42851.1"/>
    <property type="molecule type" value="Genomic_DNA"/>
</dbReference>
<protein>
    <submittedName>
        <fullName evidence="2">Uncharacterized protein</fullName>
    </submittedName>
</protein>
<dbReference type="Proteomes" id="UP000244174">
    <property type="component" value="Unassembled WGS sequence"/>
</dbReference>
<dbReference type="OrthoDB" id="660497at2"/>
<evidence type="ECO:0000313" key="2">
    <source>
        <dbReference type="EMBL" id="PTX42851.1"/>
    </source>
</evidence>
<name>A0A2T6AGB6_9FLAO</name>
<reference evidence="2 3" key="1">
    <citation type="submission" date="2018-04" db="EMBL/GenBank/DDBJ databases">
        <title>Genomic Encyclopedia of Archaeal and Bacterial Type Strains, Phase II (KMG-II): from individual species to whole genera.</title>
        <authorList>
            <person name="Goeker M."/>
        </authorList>
    </citation>
    <scope>NUCLEOTIDE SEQUENCE [LARGE SCALE GENOMIC DNA]</scope>
    <source>
        <strain evidence="2 3">DSM 23082</strain>
    </source>
</reference>
<keyword evidence="1" id="KW-0732">Signal</keyword>
<organism evidence="2 3">
    <name type="scientific">Christiangramia gaetbulicola</name>
    <dbReference type="NCBI Taxonomy" id="703340"/>
    <lineage>
        <taxon>Bacteria</taxon>
        <taxon>Pseudomonadati</taxon>
        <taxon>Bacteroidota</taxon>
        <taxon>Flavobacteriia</taxon>
        <taxon>Flavobacteriales</taxon>
        <taxon>Flavobacteriaceae</taxon>
        <taxon>Christiangramia</taxon>
    </lineage>
</organism>
<comment type="caution">
    <text evidence="2">The sequence shown here is derived from an EMBL/GenBank/DDBJ whole genome shotgun (WGS) entry which is preliminary data.</text>
</comment>
<proteinExistence type="predicted"/>
<accession>A0A2T6AGB6</accession>
<keyword evidence="3" id="KW-1185">Reference proteome</keyword>
<dbReference type="AlphaFoldDB" id="A0A2T6AGB6"/>
<gene>
    <name evidence="2" type="ORF">C8P64_1373</name>
</gene>